<dbReference type="AlphaFoldDB" id="R7ZW41"/>
<keyword evidence="5" id="KW-1185">Reference proteome</keyword>
<feature type="chain" id="PRO_5004451141" description="DinB-like domain-containing protein" evidence="2">
    <location>
        <begin position="25"/>
        <end position="320"/>
    </location>
</feature>
<dbReference type="Proteomes" id="UP000013909">
    <property type="component" value="Unassembled WGS sequence"/>
</dbReference>
<dbReference type="Pfam" id="PF12867">
    <property type="entry name" value="DinB_2"/>
    <property type="match status" value="1"/>
</dbReference>
<dbReference type="InterPro" id="IPR025597">
    <property type="entry name" value="DUF4345"/>
</dbReference>
<feature type="transmembrane region" description="Helical" evidence="1">
    <location>
        <begin position="48"/>
        <end position="65"/>
    </location>
</feature>
<comment type="caution">
    <text evidence="4">The sequence shown here is derived from an EMBL/GenBank/DDBJ whole genome shotgun (WGS) entry which is preliminary data.</text>
</comment>
<dbReference type="PATRIC" id="fig|1288963.3.peg.1225"/>
<evidence type="ECO:0000313" key="4">
    <source>
        <dbReference type="EMBL" id="EON78365.1"/>
    </source>
</evidence>
<organism evidence="4 5">
    <name type="scientific">Lunatimonas lonarensis</name>
    <dbReference type="NCBI Taxonomy" id="1232681"/>
    <lineage>
        <taxon>Bacteria</taxon>
        <taxon>Pseudomonadati</taxon>
        <taxon>Bacteroidota</taxon>
        <taxon>Cytophagia</taxon>
        <taxon>Cytophagales</taxon>
        <taxon>Cyclobacteriaceae</taxon>
    </lineage>
</organism>
<evidence type="ECO:0000256" key="1">
    <source>
        <dbReference type="SAM" id="Phobius"/>
    </source>
</evidence>
<reference evidence="4 5" key="1">
    <citation type="submission" date="2013-02" db="EMBL/GenBank/DDBJ databases">
        <title>A novel strain isolated from Lonar lake, Maharashtra, India.</title>
        <authorList>
            <person name="Singh A."/>
        </authorList>
    </citation>
    <scope>NUCLEOTIDE SEQUENCE [LARGE SCALE GENOMIC DNA]</scope>
    <source>
        <strain evidence="4 5">AK24</strain>
    </source>
</reference>
<dbReference type="STRING" id="1232681.ADIS_1228"/>
<dbReference type="InterPro" id="IPR034660">
    <property type="entry name" value="DinB/YfiT-like"/>
</dbReference>
<protein>
    <recommendedName>
        <fullName evidence="3">DinB-like domain-containing protein</fullName>
    </recommendedName>
</protein>
<feature type="transmembrane region" description="Helical" evidence="1">
    <location>
        <begin position="72"/>
        <end position="92"/>
    </location>
</feature>
<dbReference type="InterPro" id="IPR024775">
    <property type="entry name" value="DinB-like"/>
</dbReference>
<feature type="signal peptide" evidence="2">
    <location>
        <begin position="1"/>
        <end position="24"/>
    </location>
</feature>
<sequence length="320" mass="35769">MTCSRDFILFSGMALLSVSLMAFASPQAVMDMVQVDLSNTDAFSSIRGVYGGVGLTIFITLVYLARKNPIQGLGFLVMLWGFYALSRVLTILIEGELGPFGSQWLFIETILFATALGLLTAHKVVAKTEALTYDSQSKTDWISKMEALVEEQLQTSTEVFQNLPEEILLYSQSGEWSVAGCLEHLNTYAAHYLPRIQGRLAPEPESQWNAPVRKSWLASYFIRMMEPSENGKKYKAVKKHQPQRHREDPYQSVATFIDSLETVQQILYVATNTNLNKGRVATSISPLVGLTPGEAIEFLLVHNQRHIAQAKAQLAMFPNR</sequence>
<accession>R7ZW41</accession>
<keyword evidence="1" id="KW-0812">Transmembrane</keyword>
<evidence type="ECO:0000256" key="2">
    <source>
        <dbReference type="SAM" id="SignalP"/>
    </source>
</evidence>
<dbReference type="Pfam" id="PF14248">
    <property type="entry name" value="DUF4345"/>
    <property type="match status" value="1"/>
</dbReference>
<dbReference type="SUPFAM" id="SSF109854">
    <property type="entry name" value="DinB/YfiT-like putative metalloenzymes"/>
    <property type="match status" value="1"/>
</dbReference>
<feature type="domain" description="DinB-like" evidence="3">
    <location>
        <begin position="150"/>
        <end position="310"/>
    </location>
</feature>
<keyword evidence="1" id="KW-1133">Transmembrane helix</keyword>
<keyword evidence="1" id="KW-0472">Membrane</keyword>
<evidence type="ECO:0000313" key="5">
    <source>
        <dbReference type="Proteomes" id="UP000013909"/>
    </source>
</evidence>
<dbReference type="Gene3D" id="1.20.120.450">
    <property type="entry name" value="dinb family like domain"/>
    <property type="match status" value="1"/>
</dbReference>
<feature type="transmembrane region" description="Helical" evidence="1">
    <location>
        <begin position="104"/>
        <end position="121"/>
    </location>
</feature>
<dbReference type="EMBL" id="AQHR01000040">
    <property type="protein sequence ID" value="EON78365.1"/>
    <property type="molecule type" value="Genomic_DNA"/>
</dbReference>
<evidence type="ECO:0000259" key="3">
    <source>
        <dbReference type="Pfam" id="PF12867"/>
    </source>
</evidence>
<gene>
    <name evidence="4" type="ORF">ADIS_1228</name>
</gene>
<proteinExistence type="predicted"/>
<keyword evidence="2" id="KW-0732">Signal</keyword>
<name>R7ZW41_9BACT</name>